<reference evidence="1 2" key="1">
    <citation type="journal article" date="2019" name="Commun. Biol.">
        <title>The bagworm genome reveals a unique fibroin gene that provides high tensile strength.</title>
        <authorList>
            <person name="Kono N."/>
            <person name="Nakamura H."/>
            <person name="Ohtoshi R."/>
            <person name="Tomita M."/>
            <person name="Numata K."/>
            <person name="Arakawa K."/>
        </authorList>
    </citation>
    <scope>NUCLEOTIDE SEQUENCE [LARGE SCALE GENOMIC DNA]</scope>
</reference>
<gene>
    <name evidence="1" type="ORF">EVAR_80981_1</name>
</gene>
<evidence type="ECO:0000313" key="1">
    <source>
        <dbReference type="EMBL" id="GBP53019.1"/>
    </source>
</evidence>
<name>A0A4C1WRS4_EUMVA</name>
<organism evidence="1 2">
    <name type="scientific">Eumeta variegata</name>
    <name type="common">Bagworm moth</name>
    <name type="synonym">Eumeta japonica</name>
    <dbReference type="NCBI Taxonomy" id="151549"/>
    <lineage>
        <taxon>Eukaryota</taxon>
        <taxon>Metazoa</taxon>
        <taxon>Ecdysozoa</taxon>
        <taxon>Arthropoda</taxon>
        <taxon>Hexapoda</taxon>
        <taxon>Insecta</taxon>
        <taxon>Pterygota</taxon>
        <taxon>Neoptera</taxon>
        <taxon>Endopterygota</taxon>
        <taxon>Lepidoptera</taxon>
        <taxon>Glossata</taxon>
        <taxon>Ditrysia</taxon>
        <taxon>Tineoidea</taxon>
        <taxon>Psychidae</taxon>
        <taxon>Oiketicinae</taxon>
        <taxon>Eumeta</taxon>
    </lineage>
</organism>
<keyword evidence="2" id="KW-1185">Reference proteome</keyword>
<dbReference type="EMBL" id="BGZK01000614">
    <property type="protein sequence ID" value="GBP53019.1"/>
    <property type="molecule type" value="Genomic_DNA"/>
</dbReference>
<dbReference type="Proteomes" id="UP000299102">
    <property type="component" value="Unassembled WGS sequence"/>
</dbReference>
<accession>A0A4C1WRS4</accession>
<comment type="caution">
    <text evidence="1">The sequence shown here is derived from an EMBL/GenBank/DDBJ whole genome shotgun (WGS) entry which is preliminary data.</text>
</comment>
<protein>
    <submittedName>
        <fullName evidence="1">Uncharacterized protein</fullName>
    </submittedName>
</protein>
<evidence type="ECO:0000313" key="2">
    <source>
        <dbReference type="Proteomes" id="UP000299102"/>
    </source>
</evidence>
<sequence length="96" mass="10598">MPKVRSRRVVLRGVATAVSAVSTIRGPRTTGGPQPWRLRMRSSSDEKAYSLFRSAASHEPPQAYHFIRGPRNVLTDSPDAFTVAVESLMDVNDTND</sequence>
<dbReference type="AlphaFoldDB" id="A0A4C1WRS4"/>
<proteinExistence type="predicted"/>